<feature type="compositionally biased region" description="Low complexity" evidence="1">
    <location>
        <begin position="385"/>
        <end position="412"/>
    </location>
</feature>
<evidence type="ECO:0000313" key="3">
    <source>
        <dbReference type="EMBL" id="GAA1941210.1"/>
    </source>
</evidence>
<organism evidence="3 4">
    <name type="scientific">Agromyces allii</name>
    <dbReference type="NCBI Taxonomy" id="393607"/>
    <lineage>
        <taxon>Bacteria</taxon>
        <taxon>Bacillati</taxon>
        <taxon>Actinomycetota</taxon>
        <taxon>Actinomycetes</taxon>
        <taxon>Micrococcales</taxon>
        <taxon>Microbacteriaceae</taxon>
        <taxon>Agromyces</taxon>
    </lineage>
</organism>
<dbReference type="EMBL" id="BAAAMK010000001">
    <property type="protein sequence ID" value="GAA1941210.1"/>
    <property type="molecule type" value="Genomic_DNA"/>
</dbReference>
<proteinExistence type="predicted"/>
<reference evidence="3 4" key="1">
    <citation type="journal article" date="2019" name="Int. J. Syst. Evol. Microbiol.">
        <title>The Global Catalogue of Microorganisms (GCM) 10K type strain sequencing project: providing services to taxonomists for standard genome sequencing and annotation.</title>
        <authorList>
            <consortium name="The Broad Institute Genomics Platform"/>
            <consortium name="The Broad Institute Genome Sequencing Center for Infectious Disease"/>
            <person name="Wu L."/>
            <person name="Ma J."/>
        </authorList>
    </citation>
    <scope>NUCLEOTIDE SEQUENCE [LARGE SCALE GENOMIC DNA]</scope>
    <source>
        <strain evidence="3 4">JCM 13584</strain>
    </source>
</reference>
<feature type="compositionally biased region" description="Polar residues" evidence="1">
    <location>
        <begin position="1"/>
        <end position="10"/>
    </location>
</feature>
<evidence type="ECO:0000256" key="1">
    <source>
        <dbReference type="SAM" id="MobiDB-lite"/>
    </source>
</evidence>
<keyword evidence="2" id="KW-1133">Transmembrane helix</keyword>
<feature type="transmembrane region" description="Helical" evidence="2">
    <location>
        <begin position="38"/>
        <end position="63"/>
    </location>
</feature>
<dbReference type="RefSeq" id="WP_157416838.1">
    <property type="nucleotide sequence ID" value="NZ_BAAAMK010000001.1"/>
</dbReference>
<gene>
    <name evidence="3" type="ORF">GCM10009717_04360</name>
</gene>
<keyword evidence="2" id="KW-0812">Transmembrane</keyword>
<sequence length="432" mass="43650">MSQAAPSQISAAGARHGRHVARSSRARRARLRPEVPRLLLAVAIVFAIALSTWLGAVAGVGAARAEENQPADTTVSWSVRPADTLQGTGRPNFAYEALPGQSVSDAILVTNRSTTGIELDVYAADGFLTADGSLDILPKGEESEELGSWVAVGSPNISLASGETVEIPFEVAVPDDAPPGDYAAGLVASMSVDAEGVVTERRLGSRIHLRVLGDLVPSLAVTDVSVAYTGTPVPFAPGDGSVTFTLTNTGNTRLDPDAIVTISGPFGLAPVTVRGADLSELLPGSSMEHTVQVAGVAPLGLVTAQVAAGAEAVARPGDTEAPPAVAGVSASATGWAVPWTSLAFVLLVAGIVTWWLLARRRAKKARAKDIAAAVAAALAARDAETGGAASDGAGAAEGAPVADDGADASGDPSEPPMTGSDDDPARERVVTG</sequence>
<comment type="caution">
    <text evidence="3">The sequence shown here is derived from an EMBL/GenBank/DDBJ whole genome shotgun (WGS) entry which is preliminary data.</text>
</comment>
<evidence type="ECO:0008006" key="5">
    <source>
        <dbReference type="Google" id="ProtNLM"/>
    </source>
</evidence>
<dbReference type="Proteomes" id="UP001499954">
    <property type="component" value="Unassembled WGS sequence"/>
</dbReference>
<accession>A0ABN2Q1I7</accession>
<keyword evidence="4" id="KW-1185">Reference proteome</keyword>
<feature type="compositionally biased region" description="Basic residues" evidence="1">
    <location>
        <begin position="15"/>
        <end position="26"/>
    </location>
</feature>
<evidence type="ECO:0000256" key="2">
    <source>
        <dbReference type="SAM" id="Phobius"/>
    </source>
</evidence>
<feature type="transmembrane region" description="Helical" evidence="2">
    <location>
        <begin position="335"/>
        <end position="358"/>
    </location>
</feature>
<feature type="region of interest" description="Disordered" evidence="1">
    <location>
        <begin position="1"/>
        <end position="26"/>
    </location>
</feature>
<protein>
    <recommendedName>
        <fullName evidence="5">DUF916 domain-containing protein</fullName>
    </recommendedName>
</protein>
<name>A0ABN2Q1I7_9MICO</name>
<feature type="compositionally biased region" description="Basic and acidic residues" evidence="1">
    <location>
        <begin position="423"/>
        <end position="432"/>
    </location>
</feature>
<feature type="region of interest" description="Disordered" evidence="1">
    <location>
        <begin position="385"/>
        <end position="432"/>
    </location>
</feature>
<keyword evidence="2" id="KW-0472">Membrane</keyword>
<evidence type="ECO:0000313" key="4">
    <source>
        <dbReference type="Proteomes" id="UP001499954"/>
    </source>
</evidence>